<evidence type="ECO:0000313" key="2">
    <source>
        <dbReference type="Proteomes" id="UP000184497"/>
    </source>
</evidence>
<dbReference type="RefSeq" id="WP_072799878.1">
    <property type="nucleotide sequence ID" value="NZ_FRAQ01000008.1"/>
</dbReference>
<protein>
    <submittedName>
        <fullName evidence="1">Plasmid and phage iteron-binding protein</fullName>
    </submittedName>
</protein>
<organism evidence="1 2">
    <name type="scientific">Marinobacter antarcticus</name>
    <dbReference type="NCBI Taxonomy" id="564117"/>
    <lineage>
        <taxon>Bacteria</taxon>
        <taxon>Pseudomonadati</taxon>
        <taxon>Pseudomonadota</taxon>
        <taxon>Gammaproteobacteria</taxon>
        <taxon>Pseudomonadales</taxon>
        <taxon>Marinobacteraceae</taxon>
        <taxon>Marinobacter</taxon>
    </lineage>
</organism>
<accession>A0A1M6W9C3</accession>
<sequence length="285" mass="31578">MTDKALSKKRSSSITHAKHDPATALASLFRPKTPGPRPGGLKIDAEFDGMEISFLVWRALDTRDQSVLLAAIGMAGMDNQELHADVTGDRGQQLWLDLDPQEHAVFDRAVVLTTSRYSLIQAAGLDDKGQNYGMLEDCLERLSMVGSRAKKQGYEWSMNLLSWASAPDGKINIALNGRFAKALGGQYVHVSLDERRRLHAEAAQLAHAWLSAWCKPGNTQSMSLDKLAEKVWGTPSKNPSTTRSRRDRINKGLSEITELHGWNIKVEGRGQKAKATVRRSRIINH</sequence>
<dbReference type="OrthoDB" id="5289444at2"/>
<dbReference type="Pfam" id="PF06504">
    <property type="entry name" value="RepC"/>
    <property type="match status" value="1"/>
</dbReference>
<proteinExistence type="predicted"/>
<evidence type="ECO:0000313" key="1">
    <source>
        <dbReference type="EMBL" id="SHK90095.1"/>
    </source>
</evidence>
<gene>
    <name evidence="1" type="ORF">SAMN05216369_3533</name>
</gene>
<dbReference type="EMBL" id="FRAQ01000008">
    <property type="protein sequence ID" value="SHK90095.1"/>
    <property type="molecule type" value="Genomic_DNA"/>
</dbReference>
<reference evidence="2" key="1">
    <citation type="submission" date="2016-11" db="EMBL/GenBank/DDBJ databases">
        <authorList>
            <person name="Varghese N."/>
            <person name="Submissions S."/>
        </authorList>
    </citation>
    <scope>NUCLEOTIDE SEQUENCE [LARGE SCALE GENOMIC DNA]</scope>
    <source>
        <strain evidence="2">CGMCC 1.10835</strain>
    </source>
</reference>
<keyword evidence="2" id="KW-1185">Reference proteome</keyword>
<dbReference type="STRING" id="564117.SAMN05216369_3533"/>
<dbReference type="InterPro" id="IPR010522">
    <property type="entry name" value="RepC_bac"/>
</dbReference>
<dbReference type="Proteomes" id="UP000184497">
    <property type="component" value="Unassembled WGS sequence"/>
</dbReference>
<name>A0A1M6W9C3_9GAMM</name>
<dbReference type="AlphaFoldDB" id="A0A1M6W9C3"/>